<accession>A0A179A2T5</accession>
<organism evidence="1 2">
    <name type="scientific">Fonsecaea erecta</name>
    <dbReference type="NCBI Taxonomy" id="1367422"/>
    <lineage>
        <taxon>Eukaryota</taxon>
        <taxon>Fungi</taxon>
        <taxon>Dikarya</taxon>
        <taxon>Ascomycota</taxon>
        <taxon>Pezizomycotina</taxon>
        <taxon>Eurotiomycetes</taxon>
        <taxon>Chaetothyriomycetidae</taxon>
        <taxon>Chaetothyriales</taxon>
        <taxon>Herpotrichiellaceae</taxon>
        <taxon>Fonsecaea</taxon>
    </lineage>
</organism>
<dbReference type="STRING" id="1367422.A0A179A2T5"/>
<dbReference type="OrthoDB" id="4436466at2759"/>
<gene>
    <name evidence="1" type="ORF">AYL99_01685</name>
</gene>
<dbReference type="AlphaFoldDB" id="A0A179A2T5"/>
<comment type="caution">
    <text evidence="1">The sequence shown here is derived from an EMBL/GenBank/DDBJ whole genome shotgun (WGS) entry which is preliminary data.</text>
</comment>
<name>A0A179A2T5_9EURO</name>
<dbReference type="Proteomes" id="UP000078343">
    <property type="component" value="Unassembled WGS sequence"/>
</dbReference>
<dbReference type="RefSeq" id="XP_018699080.1">
    <property type="nucleotide sequence ID" value="XM_018833201.1"/>
</dbReference>
<sequence length="262" mass="29477">MGPSLLSKSLQAAGIGTFATICGFAVWTKHCHFTSPAQFNPATEPLFRSAWFSRFNPANHETTYDECVRRIGLQKIRPDLLEDARRGGTKLVEEFCRGVWGGPGYTIQRLYLQRKYRNDTTTAHQLWTPEQLRESTYEPGTEITDHFVVLDKTPTRILIRCGDSPLHNPDAPRPSDGLFEMCANVDFDQGVAEFRLKSIFYVGEGEWPAADAKAGQGEAGAAAVTPTEGKWENRGPMQGTMFFAHKLYTKLWMESALRRVKQ</sequence>
<proteinExistence type="predicted"/>
<protein>
    <submittedName>
        <fullName evidence="1">Uncharacterized protein</fullName>
    </submittedName>
</protein>
<dbReference type="EMBL" id="LVYI01000001">
    <property type="protein sequence ID" value="OAP65713.1"/>
    <property type="molecule type" value="Genomic_DNA"/>
</dbReference>
<keyword evidence="2" id="KW-1185">Reference proteome</keyword>
<reference evidence="1 2" key="1">
    <citation type="submission" date="2016-04" db="EMBL/GenBank/DDBJ databases">
        <title>Draft genome of Fonsecaea erecta CBS 125763.</title>
        <authorList>
            <person name="Weiss V.A."/>
            <person name="Vicente V.A."/>
            <person name="Raittz R.T."/>
            <person name="Moreno L.F."/>
            <person name="De Souza E.M."/>
            <person name="Pedrosa F.O."/>
            <person name="Steffens M.B."/>
            <person name="Faoro H."/>
            <person name="Tadra-Sfeir M.Z."/>
            <person name="Najafzadeh M.J."/>
            <person name="Felipe M.S."/>
            <person name="Teixeira M."/>
            <person name="Sun J."/>
            <person name="Xi L."/>
            <person name="Gomes R."/>
            <person name="De Azevedo C.M."/>
            <person name="Salgado C.G."/>
            <person name="Da Silva M.B."/>
            <person name="Nascimento M.F."/>
            <person name="Queiroz-Telles F."/>
            <person name="Attili D.S."/>
            <person name="Gorbushina A."/>
        </authorList>
    </citation>
    <scope>NUCLEOTIDE SEQUENCE [LARGE SCALE GENOMIC DNA]</scope>
    <source>
        <strain evidence="1 2">CBS 125763</strain>
    </source>
</reference>
<evidence type="ECO:0000313" key="1">
    <source>
        <dbReference type="EMBL" id="OAP65713.1"/>
    </source>
</evidence>
<dbReference type="GeneID" id="30005855"/>
<evidence type="ECO:0000313" key="2">
    <source>
        <dbReference type="Proteomes" id="UP000078343"/>
    </source>
</evidence>